<accession>A0ABT9W394</accession>
<evidence type="ECO:0000313" key="2">
    <source>
        <dbReference type="Proteomes" id="UP001235840"/>
    </source>
</evidence>
<dbReference type="InterPro" id="IPR027365">
    <property type="entry name" value="GNAT_acetyltra_YdfB-like"/>
</dbReference>
<dbReference type="EMBL" id="JAUSTY010000019">
    <property type="protein sequence ID" value="MDQ0167718.1"/>
    <property type="molecule type" value="Genomic_DNA"/>
</dbReference>
<dbReference type="PANTHER" id="PTHR31143:SF2">
    <property type="entry name" value="FR47-LIKE DOMAIN-CONTAINING PROTEIN-RELATED"/>
    <property type="match status" value="1"/>
</dbReference>
<dbReference type="PANTHER" id="PTHR31143">
    <property type="match status" value="1"/>
</dbReference>
<reference evidence="1 2" key="1">
    <citation type="submission" date="2023-07" db="EMBL/GenBank/DDBJ databases">
        <title>Genomic Encyclopedia of Type Strains, Phase IV (KMG-IV): sequencing the most valuable type-strain genomes for metagenomic binning, comparative biology and taxonomic classification.</title>
        <authorList>
            <person name="Goeker M."/>
        </authorList>
    </citation>
    <scope>NUCLEOTIDE SEQUENCE [LARGE SCALE GENOMIC DNA]</scope>
    <source>
        <strain evidence="1 2">DSM 12751</strain>
    </source>
</reference>
<name>A0ABT9W394_9BACI</name>
<proteinExistence type="predicted"/>
<dbReference type="Pfam" id="PF12746">
    <property type="entry name" value="GNAT_acetyltran"/>
    <property type="match status" value="1"/>
</dbReference>
<dbReference type="SUPFAM" id="SSF55729">
    <property type="entry name" value="Acyl-CoA N-acyltransferases (Nat)"/>
    <property type="match status" value="1"/>
</dbReference>
<protein>
    <recommendedName>
        <fullName evidence="3">GNAT family N-acetyltransferase</fullName>
    </recommendedName>
</protein>
<dbReference type="Gene3D" id="3.40.630.30">
    <property type="match status" value="1"/>
</dbReference>
<gene>
    <name evidence="1" type="ORF">J2S11_003645</name>
</gene>
<evidence type="ECO:0008006" key="3">
    <source>
        <dbReference type="Google" id="ProtNLM"/>
    </source>
</evidence>
<evidence type="ECO:0000313" key="1">
    <source>
        <dbReference type="EMBL" id="MDQ0167718.1"/>
    </source>
</evidence>
<keyword evidence="2" id="KW-1185">Reference proteome</keyword>
<comment type="caution">
    <text evidence="1">The sequence shown here is derived from an EMBL/GenBank/DDBJ whole genome shotgun (WGS) entry which is preliminary data.</text>
</comment>
<dbReference type="Proteomes" id="UP001235840">
    <property type="component" value="Unassembled WGS sequence"/>
</dbReference>
<sequence length="272" mass="31491">MIYELKKDELYKCIDLIDEKTPEPLAVALGNSPGRIFVDHREKPTTGLVWHKSLDIGFHFIGDSFNTNFNKWIDSYIENTIQPEAKKLGMDWFEASGVHQDWDLTIKNIFEHRNLEVQEQHVYLLNNKSDIKSQVDVLPSDYELIKISKPLLISKKVNLSFLSEKILSFWDSVDSFLKKGVGYGIIHHNKIVSVCLSGFVTNQYSATDVETIEGYTGKKLAQIVAEAYARECFTRDLIPYWDCMKENLPSHAVAKKVGFTKYRTYYVHYFQF</sequence>
<dbReference type="RefSeq" id="WP_307396857.1">
    <property type="nucleotide sequence ID" value="NZ_BAAADK010000006.1"/>
</dbReference>
<organism evidence="1 2">
    <name type="scientific">Caldalkalibacillus horti</name>
    <dbReference type="NCBI Taxonomy" id="77523"/>
    <lineage>
        <taxon>Bacteria</taxon>
        <taxon>Bacillati</taxon>
        <taxon>Bacillota</taxon>
        <taxon>Bacilli</taxon>
        <taxon>Bacillales</taxon>
        <taxon>Bacillaceae</taxon>
        <taxon>Caldalkalibacillus</taxon>
    </lineage>
</organism>
<dbReference type="InterPro" id="IPR016181">
    <property type="entry name" value="Acyl_CoA_acyltransferase"/>
</dbReference>